<dbReference type="Proteomes" id="UP000095209">
    <property type="component" value="Unassembled WGS sequence"/>
</dbReference>
<evidence type="ECO:0000313" key="2">
    <source>
        <dbReference type="EMBL" id="OEH94136.1"/>
    </source>
</evidence>
<proteinExistence type="predicted"/>
<keyword evidence="1" id="KW-1133">Transmembrane helix</keyword>
<evidence type="ECO:0000313" key="3">
    <source>
        <dbReference type="Proteomes" id="UP000095209"/>
    </source>
</evidence>
<dbReference type="EMBL" id="MJEH01000005">
    <property type="protein sequence ID" value="OEH94136.1"/>
    <property type="molecule type" value="Genomic_DNA"/>
</dbReference>
<keyword evidence="1" id="KW-0472">Membrane</keyword>
<gene>
    <name evidence="2" type="ORF">BFG57_09835</name>
</gene>
<keyword evidence="1" id="KW-0812">Transmembrane</keyword>
<feature type="transmembrane region" description="Helical" evidence="1">
    <location>
        <begin position="36"/>
        <end position="57"/>
    </location>
</feature>
<sequence length="81" mass="9453">MMHNEESRKGCKKSLSVFFLFLEVVLKVLGKLYSNLFLACLSIPHVSGCLCYLWHLLYLNTHFKIEIDNNDDQLIEDFVKS</sequence>
<name>A0A1E5LJC1_9BACI</name>
<organism evidence="2 3">
    <name type="scientific">Bacillus solimangrovi</name>
    <dbReference type="NCBI Taxonomy" id="1305675"/>
    <lineage>
        <taxon>Bacteria</taxon>
        <taxon>Bacillati</taxon>
        <taxon>Bacillota</taxon>
        <taxon>Bacilli</taxon>
        <taxon>Bacillales</taxon>
        <taxon>Bacillaceae</taxon>
        <taxon>Bacillus</taxon>
    </lineage>
</organism>
<protein>
    <submittedName>
        <fullName evidence="2">Uncharacterized protein</fullName>
    </submittedName>
</protein>
<keyword evidence="3" id="KW-1185">Reference proteome</keyword>
<dbReference type="STRING" id="1305675.BFG57_09835"/>
<accession>A0A1E5LJC1</accession>
<comment type="caution">
    <text evidence="2">The sequence shown here is derived from an EMBL/GenBank/DDBJ whole genome shotgun (WGS) entry which is preliminary data.</text>
</comment>
<evidence type="ECO:0000256" key="1">
    <source>
        <dbReference type="SAM" id="Phobius"/>
    </source>
</evidence>
<dbReference type="AlphaFoldDB" id="A0A1E5LJC1"/>
<reference evidence="2 3" key="1">
    <citation type="submission" date="2016-08" db="EMBL/GenBank/DDBJ databases">
        <title>Genome of Bacillus solimangrovi GH2-4.</title>
        <authorList>
            <person name="Lim S."/>
            <person name="Kim B.-C."/>
        </authorList>
    </citation>
    <scope>NUCLEOTIDE SEQUENCE [LARGE SCALE GENOMIC DNA]</scope>
    <source>
        <strain evidence="2 3">GH2-4</strain>
    </source>
</reference>